<evidence type="ECO:0000259" key="1">
    <source>
        <dbReference type="Pfam" id="PF01425"/>
    </source>
</evidence>
<dbReference type="SUPFAM" id="SSF75304">
    <property type="entry name" value="Amidase signature (AS) enzymes"/>
    <property type="match status" value="1"/>
</dbReference>
<name>A0A3S4AI89_9PEZI</name>
<dbReference type="InterPro" id="IPR036928">
    <property type="entry name" value="AS_sf"/>
</dbReference>
<dbReference type="InterPro" id="IPR000120">
    <property type="entry name" value="Amidase"/>
</dbReference>
<gene>
    <name evidence="2" type="ORF">TT172_LOCUS200</name>
</gene>
<evidence type="ECO:0000313" key="3">
    <source>
        <dbReference type="Proteomes" id="UP000289323"/>
    </source>
</evidence>
<dbReference type="InterPro" id="IPR023631">
    <property type="entry name" value="Amidase_dom"/>
</dbReference>
<dbReference type="Gene3D" id="3.90.1300.10">
    <property type="entry name" value="Amidase signature (AS) domain"/>
    <property type="match status" value="1"/>
</dbReference>
<dbReference type="GO" id="GO:0003824">
    <property type="term" value="F:catalytic activity"/>
    <property type="evidence" value="ECO:0007669"/>
    <property type="project" value="InterPro"/>
</dbReference>
<dbReference type="EMBL" id="OUUZ01000001">
    <property type="protein sequence ID" value="SPQ17781.1"/>
    <property type="molecule type" value="Genomic_DNA"/>
</dbReference>
<evidence type="ECO:0000313" key="2">
    <source>
        <dbReference type="EMBL" id="SPQ17781.1"/>
    </source>
</evidence>
<dbReference type="AlphaFoldDB" id="A0A3S4AI89"/>
<dbReference type="PANTHER" id="PTHR11895">
    <property type="entry name" value="TRANSAMIDASE"/>
    <property type="match status" value="1"/>
</dbReference>
<feature type="domain" description="Amidase" evidence="1">
    <location>
        <begin position="155"/>
        <end position="567"/>
    </location>
</feature>
<dbReference type="Pfam" id="PF01425">
    <property type="entry name" value="Amidase"/>
    <property type="match status" value="1"/>
</dbReference>
<proteinExistence type="predicted"/>
<dbReference type="PANTHER" id="PTHR11895:SF67">
    <property type="entry name" value="AMIDASE DOMAIN-CONTAINING PROTEIN"/>
    <property type="match status" value="1"/>
</dbReference>
<reference evidence="2 3" key="1">
    <citation type="submission" date="2018-04" db="EMBL/GenBank/DDBJ databases">
        <authorList>
            <person name="Huttner S."/>
            <person name="Dainat J."/>
        </authorList>
    </citation>
    <scope>NUCLEOTIDE SEQUENCE [LARGE SCALE GENOMIC DNA]</scope>
</reference>
<dbReference type="Proteomes" id="UP000289323">
    <property type="component" value="Unassembled WGS sequence"/>
</dbReference>
<organism evidence="2 3">
    <name type="scientific">Thermothielavioides terrestris</name>
    <dbReference type="NCBI Taxonomy" id="2587410"/>
    <lineage>
        <taxon>Eukaryota</taxon>
        <taxon>Fungi</taxon>
        <taxon>Dikarya</taxon>
        <taxon>Ascomycota</taxon>
        <taxon>Pezizomycotina</taxon>
        <taxon>Sordariomycetes</taxon>
        <taxon>Sordariomycetidae</taxon>
        <taxon>Sordariales</taxon>
        <taxon>Chaetomiaceae</taxon>
        <taxon>Thermothielavioides</taxon>
    </lineage>
</organism>
<sequence length="616" mass="66338">MAPQNRRFANHPGAKEAPASALEYRQEKDKNPALRGLPLVVASIIAESSEWIRKLLWANANFGQPRLISDLEGVPWRIHPNVIPLADDSAPAAGMLELGPELQQPQPADLAGRFYSAADYHALYKSGQATPLQVAEALLPLIRRDVQEQSKYAVAWTQSNVDEVLAAARASTERWAAGTPLGILDGVPFGVKDDVDVKGFVSTMGMKVDKTQEYFNKPAKETAWPARRLEEAGAIMMGKMNQHEVGMDTTGCNPATGTATNWYNKSYYTGGSSAGAGSALSGGLVPITVGTDAGGSVRIPTAFCGVYGLKPTHNRTCGMSSSVCVVGPMTATAADLTIAYRFMAQPIPDDPAQNLFAVSTPPDPSAPKYLGICREWVATASPDVQRIYDAAVAHLTSRCGYTAVDIRLPFLREGQIAHAATCLTEAAADARGRTRNPAHYLRLLNRPNRINVGIGAQTPAADYLRYGQLRQVLMQHLAFLFAAHPGLLVLTPTTPMAGWPRHAGDDAYGSSDGNQTIRSMRFVWVANMSGCPAVTCPAGYVEPAQGEGMLPVGLMAMAEWGMEEQLLGFAREVEGYLNEAYPGGRRRPEEWVDVIGLAKEKAAKDNAAKRGSEYLR</sequence>
<accession>A0A3S4AI89</accession>
<protein>
    <submittedName>
        <fullName evidence="2">B7b2ae6a-0e3a-467a-a524-74d562f494fa</fullName>
    </submittedName>
</protein>